<dbReference type="PANTHER" id="PTHR12277">
    <property type="entry name" value="ALPHA/BETA HYDROLASE DOMAIN-CONTAINING PROTEIN"/>
    <property type="match status" value="1"/>
</dbReference>
<evidence type="ECO:0000313" key="3">
    <source>
        <dbReference type="Proteomes" id="UP000320055"/>
    </source>
</evidence>
<organism evidence="2 3">
    <name type="scientific">Hyella patelloides LEGE 07179</name>
    <dbReference type="NCBI Taxonomy" id="945734"/>
    <lineage>
        <taxon>Bacteria</taxon>
        <taxon>Bacillati</taxon>
        <taxon>Cyanobacteriota</taxon>
        <taxon>Cyanophyceae</taxon>
        <taxon>Pleurocapsales</taxon>
        <taxon>Hyellaceae</taxon>
        <taxon>Hyella</taxon>
    </lineage>
</organism>
<dbReference type="InterPro" id="IPR029058">
    <property type="entry name" value="AB_hydrolase_fold"/>
</dbReference>
<dbReference type="PANTHER" id="PTHR12277:SF79">
    <property type="entry name" value="XAA-PRO DIPEPTIDYL-PEPTIDASE-RELATED"/>
    <property type="match status" value="1"/>
</dbReference>
<evidence type="ECO:0000259" key="1">
    <source>
        <dbReference type="Pfam" id="PF12146"/>
    </source>
</evidence>
<dbReference type="AlphaFoldDB" id="A0A563VJ87"/>
<dbReference type="EMBL" id="CAACVJ010000008">
    <property type="protein sequence ID" value="VEP11469.1"/>
    <property type="molecule type" value="Genomic_DNA"/>
</dbReference>
<reference evidence="2 3" key="1">
    <citation type="submission" date="2019-01" db="EMBL/GenBank/DDBJ databases">
        <authorList>
            <person name="Brito A."/>
        </authorList>
    </citation>
    <scope>NUCLEOTIDE SEQUENCE [LARGE SCALE GENOMIC DNA]</scope>
    <source>
        <strain evidence="2">1</strain>
    </source>
</reference>
<feature type="domain" description="Serine aminopeptidase S33" evidence="1">
    <location>
        <begin position="67"/>
        <end position="172"/>
    </location>
</feature>
<dbReference type="Proteomes" id="UP000320055">
    <property type="component" value="Unassembled WGS sequence"/>
</dbReference>
<dbReference type="Gene3D" id="3.40.50.1820">
    <property type="entry name" value="alpha/beta hydrolase"/>
    <property type="match status" value="1"/>
</dbReference>
<keyword evidence="3" id="KW-1185">Reference proteome</keyword>
<dbReference type="RefSeq" id="WP_144868973.1">
    <property type="nucleotide sequence ID" value="NZ_LR213861.1"/>
</dbReference>
<dbReference type="OrthoDB" id="9776685at2"/>
<evidence type="ECO:0000313" key="2">
    <source>
        <dbReference type="EMBL" id="VEP11469.1"/>
    </source>
</evidence>
<proteinExistence type="predicted"/>
<gene>
    <name evidence="2" type="ORF">H1P_1050020</name>
</gene>
<dbReference type="InterPro" id="IPR022742">
    <property type="entry name" value="Hydrolase_4"/>
</dbReference>
<name>A0A563VJ87_9CYAN</name>
<dbReference type="Pfam" id="PF12146">
    <property type="entry name" value="Hydrolase_4"/>
    <property type="match status" value="1"/>
</dbReference>
<accession>A0A563VJ87</accession>
<protein>
    <recommendedName>
        <fullName evidence="1">Serine aminopeptidase S33 domain-containing protein</fullName>
    </recommendedName>
</protein>
<sequence>MLFRFIAFTLVIYLSLTIALFFAQRKLLYFPTNSLPTEQLLQTEGLQDWQVENDDYRGFISTKSQENPKGTIIVFHGNAGTAYNRTYYSRALTARGYRVLLAEYPGYGNRKGKPSEAVFIADAREIVNSIDREYGTPIYLLGESLGSGVVAATVADSTLPVEAIVLITPWDSLANLAQSIYWYFPVRWLLLDKFDSLNNLKSFKGKVAILIAEKDEVIPPKFGLNLYESVESKKKLWIFENAGHNSFPLNYQETWWQEVIDFLDK</sequence>
<dbReference type="SUPFAM" id="SSF53474">
    <property type="entry name" value="alpha/beta-Hydrolases"/>
    <property type="match status" value="1"/>
</dbReference>